<evidence type="ECO:0000256" key="1">
    <source>
        <dbReference type="ARBA" id="ARBA00022729"/>
    </source>
</evidence>
<feature type="region of interest" description="Disordered" evidence="2">
    <location>
        <begin position="1"/>
        <end position="35"/>
    </location>
</feature>
<evidence type="ECO:0000256" key="2">
    <source>
        <dbReference type="SAM" id="MobiDB-lite"/>
    </source>
</evidence>
<evidence type="ECO:0000259" key="4">
    <source>
        <dbReference type="Pfam" id="PF11611"/>
    </source>
</evidence>
<keyword evidence="3" id="KW-1133">Transmembrane helix</keyword>
<dbReference type="RefSeq" id="WP_382400154.1">
    <property type="nucleotide sequence ID" value="NZ_JBHSWH010000001.1"/>
</dbReference>
<name>A0ABW2AE97_9MICO</name>
<dbReference type="Proteomes" id="UP001596298">
    <property type="component" value="Unassembled WGS sequence"/>
</dbReference>
<comment type="caution">
    <text evidence="5">The sequence shown here is derived from an EMBL/GenBank/DDBJ whole genome shotgun (WGS) entry which is preliminary data.</text>
</comment>
<feature type="transmembrane region" description="Helical" evidence="3">
    <location>
        <begin position="44"/>
        <end position="62"/>
    </location>
</feature>
<organism evidence="5 6">
    <name type="scientific">Flexivirga alba</name>
    <dbReference type="NCBI Taxonomy" id="702742"/>
    <lineage>
        <taxon>Bacteria</taxon>
        <taxon>Bacillati</taxon>
        <taxon>Actinomycetota</taxon>
        <taxon>Actinomycetes</taxon>
        <taxon>Micrococcales</taxon>
        <taxon>Dermacoccaceae</taxon>
        <taxon>Flexivirga</taxon>
    </lineage>
</organism>
<keyword evidence="6" id="KW-1185">Reference proteome</keyword>
<dbReference type="Gene3D" id="2.60.40.1240">
    <property type="match status" value="1"/>
</dbReference>
<accession>A0ABW2AE97</accession>
<feature type="region of interest" description="Disordered" evidence="2">
    <location>
        <begin position="62"/>
        <end position="119"/>
    </location>
</feature>
<keyword evidence="1" id="KW-0732">Signal</keyword>
<feature type="compositionally biased region" description="Pro residues" evidence="2">
    <location>
        <begin position="23"/>
        <end position="32"/>
    </location>
</feature>
<reference evidence="6" key="1">
    <citation type="journal article" date="2019" name="Int. J. Syst. Evol. Microbiol.">
        <title>The Global Catalogue of Microorganisms (GCM) 10K type strain sequencing project: providing services to taxonomists for standard genome sequencing and annotation.</title>
        <authorList>
            <consortium name="The Broad Institute Genomics Platform"/>
            <consortium name="The Broad Institute Genome Sequencing Center for Infectious Disease"/>
            <person name="Wu L."/>
            <person name="Ma J."/>
        </authorList>
    </citation>
    <scope>NUCLEOTIDE SEQUENCE [LARGE SCALE GENOMIC DNA]</scope>
    <source>
        <strain evidence="6">CCUG 58127</strain>
    </source>
</reference>
<evidence type="ECO:0000313" key="5">
    <source>
        <dbReference type="EMBL" id="MFC6705213.1"/>
    </source>
</evidence>
<dbReference type="InterPro" id="IPR029051">
    <property type="entry name" value="DUF4352"/>
</dbReference>
<feature type="compositionally biased region" description="Low complexity" evidence="2">
    <location>
        <begin position="62"/>
        <end position="97"/>
    </location>
</feature>
<evidence type="ECO:0000256" key="3">
    <source>
        <dbReference type="SAM" id="Phobius"/>
    </source>
</evidence>
<keyword evidence="3" id="KW-0472">Membrane</keyword>
<feature type="compositionally biased region" description="Polar residues" evidence="2">
    <location>
        <begin position="1"/>
        <end position="14"/>
    </location>
</feature>
<feature type="domain" description="DUF4352" evidence="4">
    <location>
        <begin position="112"/>
        <end position="234"/>
    </location>
</feature>
<dbReference type="Pfam" id="PF11611">
    <property type="entry name" value="DUF4352"/>
    <property type="match status" value="1"/>
</dbReference>
<gene>
    <name evidence="5" type="ORF">ACFQDH_08005</name>
</gene>
<proteinExistence type="predicted"/>
<dbReference type="InterPro" id="IPR029050">
    <property type="entry name" value="Immunoprotect_excell_Ig-like"/>
</dbReference>
<protein>
    <submittedName>
        <fullName evidence="5">DUF4352 domain-containing protein</fullName>
    </submittedName>
</protein>
<sequence>MTQYNGPQDPTQWSGQPPQAGGPYPPVPPGPAPKKRNWFARHKILTGLFGLVAVIVIATAASSSGGSSDPQPTTAASQPTSATNDAAQHPAKQTAKQTTKKAAPKPATKSPGIGTPVKSGDLQFTVTKVVRDQTQVGQQYLTQKAQGRYTLVYVTVRNVGKESETLDDSEQKIKDADSKTYETDSMAELSMKNNDVWLQQINPGNAVDGILVYDMPAGVKATAIDFSGGFFEDAKTVQLS</sequence>
<dbReference type="EMBL" id="JBHSWH010000001">
    <property type="protein sequence ID" value="MFC6705213.1"/>
    <property type="molecule type" value="Genomic_DNA"/>
</dbReference>
<keyword evidence="3" id="KW-0812">Transmembrane</keyword>
<evidence type="ECO:0000313" key="6">
    <source>
        <dbReference type="Proteomes" id="UP001596298"/>
    </source>
</evidence>